<dbReference type="Proteomes" id="UP000095256">
    <property type="component" value="Unassembled WGS sequence"/>
</dbReference>
<keyword evidence="4" id="KW-1185">Reference proteome</keyword>
<keyword evidence="2" id="KW-0732">Signal</keyword>
<organism evidence="3 4">
    <name type="scientific">Enterococcus rivorum</name>
    <dbReference type="NCBI Taxonomy" id="762845"/>
    <lineage>
        <taxon>Bacteria</taxon>
        <taxon>Bacillati</taxon>
        <taxon>Bacillota</taxon>
        <taxon>Bacilli</taxon>
        <taxon>Lactobacillales</taxon>
        <taxon>Enterococcaceae</taxon>
        <taxon>Enterococcus</taxon>
    </lineage>
</organism>
<evidence type="ECO:0000256" key="1">
    <source>
        <dbReference type="SAM" id="MobiDB-lite"/>
    </source>
</evidence>
<dbReference type="AlphaFoldDB" id="A0A1E5KY65"/>
<feature type="chain" id="PRO_5038633238" description="Lipoprotein" evidence="2">
    <location>
        <begin position="22"/>
        <end position="154"/>
    </location>
</feature>
<dbReference type="OrthoDB" id="2168472at2"/>
<sequence>MKKTKMILLLTTSLFILGACGSNSKTTEKAEVSKVTNSSTNSSEGKIKEKEMKTSIFSGTLAEDAKMNDDDSKTVRLVLEKVEAVDDPEKIIGMMETDGVILNAPKEVFPKGLDENQLLKGDTIQFSLQGLSIMTMSIPPQIPGNSITSIEKII</sequence>
<evidence type="ECO:0008006" key="5">
    <source>
        <dbReference type="Google" id="ProtNLM"/>
    </source>
</evidence>
<accession>A0A1E5KY65</accession>
<protein>
    <recommendedName>
        <fullName evidence="5">Lipoprotein</fullName>
    </recommendedName>
</protein>
<reference evidence="3 4" key="1">
    <citation type="submission" date="2016-09" db="EMBL/GenBank/DDBJ databases">
        <authorList>
            <person name="Capua I."/>
            <person name="De Benedictis P."/>
            <person name="Joannis T."/>
            <person name="Lombin L.H."/>
            <person name="Cattoli G."/>
        </authorList>
    </citation>
    <scope>NUCLEOTIDE SEQUENCE [LARGE SCALE GENOMIC DNA]</scope>
    <source>
        <strain evidence="3 4">LMG 25899</strain>
    </source>
</reference>
<evidence type="ECO:0000313" key="3">
    <source>
        <dbReference type="EMBL" id="OEH82796.1"/>
    </source>
</evidence>
<name>A0A1E5KY65_9ENTE</name>
<feature type="compositionally biased region" description="Low complexity" evidence="1">
    <location>
        <begin position="33"/>
        <end position="44"/>
    </location>
</feature>
<comment type="caution">
    <text evidence="3">The sequence shown here is derived from an EMBL/GenBank/DDBJ whole genome shotgun (WGS) entry which is preliminary data.</text>
</comment>
<evidence type="ECO:0000313" key="4">
    <source>
        <dbReference type="Proteomes" id="UP000095256"/>
    </source>
</evidence>
<evidence type="ECO:0000256" key="2">
    <source>
        <dbReference type="SAM" id="SignalP"/>
    </source>
</evidence>
<dbReference type="PROSITE" id="PS51257">
    <property type="entry name" value="PROKAR_LIPOPROTEIN"/>
    <property type="match status" value="1"/>
</dbReference>
<proteinExistence type="predicted"/>
<dbReference type="STRING" id="762845.BCR26_11755"/>
<feature type="signal peptide" evidence="2">
    <location>
        <begin position="1"/>
        <end position="21"/>
    </location>
</feature>
<feature type="region of interest" description="Disordered" evidence="1">
    <location>
        <begin position="27"/>
        <end position="48"/>
    </location>
</feature>
<dbReference type="EMBL" id="MIEK01000015">
    <property type="protein sequence ID" value="OEH82796.1"/>
    <property type="molecule type" value="Genomic_DNA"/>
</dbReference>
<dbReference type="RefSeq" id="WP_069698239.1">
    <property type="nucleotide sequence ID" value="NZ_JAGGMA010000025.1"/>
</dbReference>
<gene>
    <name evidence="3" type="ORF">BCR26_11755</name>
</gene>